<sequence length="557" mass="59776">MGDRMYPRMNEQPMDKLSQVHAKLELLNSPGMKMDAFRSARAYDLWQLAELAQDEACKNEILSSDFGPSAVMLLQDAKFPSIQAAAAVLVRRLVANSPEHGQQLTNCGAVEPLIQLLSSQDHECRQAAALALCFLGWSGTDAKDEVFSKLCSSALEASGASTAPFPFRALLENDLPGEHEAAAFAIHMISQDLPAEWIPYLACGPTPAAVPCLVSLLGSPEREAAIYAASRCLLNLLRAPANASSIVQALVQVTNAGSPFAREQAARQLWEMAYVQQTGAANPQLINVYVSAAGLYTGLGSMVNAGSAQGCGLAQLLTYEDSRPTNNVLKGPNLDSIRIRLVSEPEFLPGLARILQHPDAEVAALAAQATANVLAYRSGGCAECGRPAAHGLKAQFQKHLNQHSDLDPDSFRCPAHRLAMVYGATKQLLDCLASPSPKVVSAALMALTNYSNVEDLRERLRMDVHEPAAVSKHWQDHWHGGKAPQQNLDGGISESPEALLQRLMTLMVWNPLGSRGKDAARILYLRLDIKSSKAAPGVSYFTAVLPPAQLPAAAPTP</sequence>
<keyword evidence="5" id="KW-0472">Membrane</keyword>
<dbReference type="GO" id="GO:0043495">
    <property type="term" value="F:protein-membrane adaptor activity"/>
    <property type="evidence" value="ECO:0007669"/>
    <property type="project" value="InterPro"/>
</dbReference>
<dbReference type="Gene3D" id="1.25.10.10">
    <property type="entry name" value="Leucine-rich Repeat Variant"/>
    <property type="match status" value="2"/>
</dbReference>
<protein>
    <recommendedName>
        <fullName evidence="7">Vacuolar protein 8</fullName>
    </recommendedName>
</protein>
<dbReference type="InterPro" id="IPR000225">
    <property type="entry name" value="Armadillo"/>
</dbReference>
<dbReference type="EMBL" id="JALJOQ010000039">
    <property type="protein sequence ID" value="KAK9806035.1"/>
    <property type="molecule type" value="Genomic_DNA"/>
</dbReference>
<comment type="caution">
    <text evidence="8">The sequence shown here is derived from an EMBL/GenBank/DDBJ whole genome shotgun (WGS) entry which is preliminary data.</text>
</comment>
<dbReference type="InterPro" id="IPR045156">
    <property type="entry name" value="Vac8"/>
</dbReference>
<evidence type="ECO:0000256" key="6">
    <source>
        <dbReference type="ARBA" id="ARBA00023288"/>
    </source>
</evidence>
<evidence type="ECO:0000313" key="8">
    <source>
        <dbReference type="EMBL" id="KAK9806035.1"/>
    </source>
</evidence>
<keyword evidence="4" id="KW-0677">Repeat</keyword>
<dbReference type="PANTHER" id="PTHR47249">
    <property type="entry name" value="VACUOLAR PROTEIN 8"/>
    <property type="match status" value="1"/>
</dbReference>
<keyword evidence="9" id="KW-1185">Reference proteome</keyword>
<evidence type="ECO:0000256" key="4">
    <source>
        <dbReference type="ARBA" id="ARBA00022737"/>
    </source>
</evidence>
<evidence type="ECO:0000256" key="1">
    <source>
        <dbReference type="ARBA" id="ARBA00004592"/>
    </source>
</evidence>
<accession>A0AAW1P7V6</accession>
<evidence type="ECO:0000313" key="9">
    <source>
        <dbReference type="Proteomes" id="UP001465755"/>
    </source>
</evidence>
<dbReference type="InterPro" id="IPR016024">
    <property type="entry name" value="ARM-type_fold"/>
</dbReference>
<dbReference type="GO" id="GO:0005774">
    <property type="term" value="C:vacuolar membrane"/>
    <property type="evidence" value="ECO:0007669"/>
    <property type="project" value="UniProtKB-SubCell"/>
</dbReference>
<dbReference type="SMART" id="SM00185">
    <property type="entry name" value="ARM"/>
    <property type="match status" value="4"/>
</dbReference>
<dbReference type="PANTHER" id="PTHR47249:SF1">
    <property type="entry name" value="VACUOLAR PROTEIN 8"/>
    <property type="match status" value="1"/>
</dbReference>
<dbReference type="SUPFAM" id="SSF48371">
    <property type="entry name" value="ARM repeat"/>
    <property type="match status" value="1"/>
</dbReference>
<comment type="similarity">
    <text evidence="2">Belongs to the beta-catenin family.</text>
</comment>
<reference evidence="8 9" key="1">
    <citation type="journal article" date="2024" name="Nat. Commun.">
        <title>Phylogenomics reveals the evolutionary origins of lichenization in chlorophyte algae.</title>
        <authorList>
            <person name="Puginier C."/>
            <person name="Libourel C."/>
            <person name="Otte J."/>
            <person name="Skaloud P."/>
            <person name="Haon M."/>
            <person name="Grisel S."/>
            <person name="Petersen M."/>
            <person name="Berrin J.G."/>
            <person name="Delaux P.M."/>
            <person name="Dal Grande F."/>
            <person name="Keller J."/>
        </authorList>
    </citation>
    <scope>NUCLEOTIDE SEQUENCE [LARGE SCALE GENOMIC DNA]</scope>
    <source>
        <strain evidence="8 9">SAG 2036</strain>
    </source>
</reference>
<name>A0AAW1P7V6_9CHLO</name>
<dbReference type="AlphaFoldDB" id="A0AAW1P7V6"/>
<comment type="subcellular location">
    <subcellularLocation>
        <location evidence="1">Vacuole membrane</location>
        <topology evidence="1">Lipid-anchor</topology>
    </subcellularLocation>
</comment>
<keyword evidence="3" id="KW-0926">Vacuole</keyword>
<dbReference type="GO" id="GO:0071562">
    <property type="term" value="P:nucleus-vacuole junction assembly"/>
    <property type="evidence" value="ECO:0007669"/>
    <property type="project" value="InterPro"/>
</dbReference>
<evidence type="ECO:0000256" key="3">
    <source>
        <dbReference type="ARBA" id="ARBA00022554"/>
    </source>
</evidence>
<gene>
    <name evidence="8" type="ORF">WJX73_007522</name>
</gene>
<evidence type="ECO:0000256" key="7">
    <source>
        <dbReference type="ARBA" id="ARBA00026209"/>
    </source>
</evidence>
<organism evidence="8 9">
    <name type="scientific">Symbiochloris irregularis</name>
    <dbReference type="NCBI Taxonomy" id="706552"/>
    <lineage>
        <taxon>Eukaryota</taxon>
        <taxon>Viridiplantae</taxon>
        <taxon>Chlorophyta</taxon>
        <taxon>core chlorophytes</taxon>
        <taxon>Trebouxiophyceae</taxon>
        <taxon>Trebouxiales</taxon>
        <taxon>Trebouxiaceae</taxon>
        <taxon>Symbiochloris</taxon>
    </lineage>
</organism>
<proteinExistence type="inferred from homology"/>
<dbReference type="Proteomes" id="UP001465755">
    <property type="component" value="Unassembled WGS sequence"/>
</dbReference>
<keyword evidence="6" id="KW-0449">Lipoprotein</keyword>
<dbReference type="InterPro" id="IPR011989">
    <property type="entry name" value="ARM-like"/>
</dbReference>
<evidence type="ECO:0000256" key="5">
    <source>
        <dbReference type="ARBA" id="ARBA00023136"/>
    </source>
</evidence>
<dbReference type="Pfam" id="PF00514">
    <property type="entry name" value="Arm"/>
    <property type="match status" value="1"/>
</dbReference>
<evidence type="ECO:0000256" key="2">
    <source>
        <dbReference type="ARBA" id="ARBA00005462"/>
    </source>
</evidence>